<proteinExistence type="predicted"/>
<dbReference type="EMBL" id="LAZR01011421">
    <property type="protein sequence ID" value="KKM61773.1"/>
    <property type="molecule type" value="Genomic_DNA"/>
</dbReference>
<protein>
    <submittedName>
        <fullName evidence="1">Uncharacterized protein</fullName>
    </submittedName>
</protein>
<reference evidence="1" key="1">
    <citation type="journal article" date="2015" name="Nature">
        <title>Complex archaea that bridge the gap between prokaryotes and eukaryotes.</title>
        <authorList>
            <person name="Spang A."/>
            <person name="Saw J.H."/>
            <person name="Jorgensen S.L."/>
            <person name="Zaremba-Niedzwiedzka K."/>
            <person name="Martijn J."/>
            <person name="Lind A.E."/>
            <person name="van Eijk R."/>
            <person name="Schleper C."/>
            <person name="Guy L."/>
            <person name="Ettema T.J."/>
        </authorList>
    </citation>
    <scope>NUCLEOTIDE SEQUENCE</scope>
</reference>
<gene>
    <name evidence="1" type="ORF">LCGC14_1528350</name>
</gene>
<comment type="caution">
    <text evidence="1">The sequence shown here is derived from an EMBL/GenBank/DDBJ whole genome shotgun (WGS) entry which is preliminary data.</text>
</comment>
<sequence>MISDLAKKIALMWFGKRNEGTKEFNAFVKHTNKLLAEVQVEDKVDGPK</sequence>
<evidence type="ECO:0000313" key="1">
    <source>
        <dbReference type="EMBL" id="KKM61773.1"/>
    </source>
</evidence>
<name>A0A0F9IX12_9ZZZZ</name>
<accession>A0A0F9IX12</accession>
<organism evidence="1">
    <name type="scientific">marine sediment metagenome</name>
    <dbReference type="NCBI Taxonomy" id="412755"/>
    <lineage>
        <taxon>unclassified sequences</taxon>
        <taxon>metagenomes</taxon>
        <taxon>ecological metagenomes</taxon>
    </lineage>
</organism>
<dbReference type="AlphaFoldDB" id="A0A0F9IX12"/>